<dbReference type="GO" id="GO:0007165">
    <property type="term" value="P:signal transduction"/>
    <property type="evidence" value="ECO:0007669"/>
    <property type="project" value="UniProtKB-KW"/>
</dbReference>
<comment type="similarity">
    <text evidence="6">Belongs to the insect chemoreceptor superfamily. Gustatory receptor (GR) family.</text>
</comment>
<reference evidence="7 8" key="3">
    <citation type="journal article" date="2004" name="Trends Parasitol.">
        <title>The Anopheles gambiae genome: an update.</title>
        <authorList>
            <person name="Mongin E."/>
            <person name="Louis C."/>
            <person name="Holt R.A."/>
            <person name="Birney E."/>
            <person name="Collins F.H."/>
        </authorList>
    </citation>
    <scope>NUCLEOTIDE SEQUENCE</scope>
    <source>
        <strain evidence="7 8">PEST</strain>
    </source>
</reference>
<dbReference type="GO" id="GO:0007635">
    <property type="term" value="P:chemosensory behavior"/>
    <property type="evidence" value="ECO:0000318"/>
    <property type="project" value="GO_Central"/>
</dbReference>
<reference evidence="8" key="6">
    <citation type="submission" date="2020-05" db="UniProtKB">
        <authorList>
            <consortium name="EnsemblMetazoa"/>
        </authorList>
    </citation>
    <scope>IDENTIFICATION</scope>
    <source>
        <strain evidence="8">PEST</strain>
    </source>
</reference>
<dbReference type="InterPro" id="IPR013604">
    <property type="entry name" value="7TM_chemorcpt"/>
</dbReference>
<dbReference type="GO" id="GO:0030425">
    <property type="term" value="C:dendrite"/>
    <property type="evidence" value="ECO:0000318"/>
    <property type="project" value="GO_Central"/>
</dbReference>
<dbReference type="GO" id="GO:0030424">
    <property type="term" value="C:axon"/>
    <property type="evidence" value="ECO:0000318"/>
    <property type="project" value="GO_Central"/>
</dbReference>
<accession>Q7PK18</accession>
<keyword evidence="6" id="KW-0807">Transducer</keyword>
<dbReference type="GO" id="GO:0008049">
    <property type="term" value="P:male courtship behavior"/>
    <property type="evidence" value="ECO:0000318"/>
    <property type="project" value="GO_Central"/>
</dbReference>
<protein>
    <recommendedName>
        <fullName evidence="6">Gustatory receptor</fullName>
    </recommendedName>
</protein>
<sequence length="441" mass="51879">MSRINEIMKIAQPIRDNYFARSPPWSKGGRFRVGTYLPNLDRARLVFSVRDMEPLEQWYVLSGYVRFHQWLGFQPYRLASGRVSPFAVLTLAQFLGVLVNLALIIYRRRCILYHCEAIGMVVDFIKLLTIGLSILVMYVELFRTSDNICGCWRLLYKAHQTLQRYGMVDHRRLTRVMRLYWWFVLGSLLYFVVNESYLYLCAEQMQTKRFYVYFFALQYILNIKLQQIIYPAILLDTYLRMTRAALEHHVGLLQCSERLGSMRYMEFLAGKLNALKALYSDLFQASVALNEAYGRTYLIIYCKNYIHILSNSYWVVFWLLNNQRHHAARIISRLICRIILLGATFYINSCAMKSAQNLRHRLHTMDLGIQIKCQALFTRIESFLQQTQFESIQLTAGDFFDLNFSPILTIIFSVGAYISIFIQQAINQIDELKCNDYEKQC</sequence>
<dbReference type="GO" id="GO:0005886">
    <property type="term" value="C:plasma membrane"/>
    <property type="evidence" value="ECO:0007669"/>
    <property type="project" value="UniProtKB-SubCell"/>
</dbReference>
<dbReference type="PaxDb" id="7165-AGAP009853-PA"/>
<feature type="transmembrane region" description="Helical" evidence="6">
    <location>
        <begin position="212"/>
        <end position="233"/>
    </location>
</feature>
<proteinExistence type="inferred from homology"/>
<dbReference type="Pfam" id="PF08395">
    <property type="entry name" value="7tm_7"/>
    <property type="match status" value="1"/>
</dbReference>
<evidence type="ECO:0000313" key="8">
    <source>
        <dbReference type="EnsemblMetazoa" id="AGAP009853-PA"/>
    </source>
</evidence>
<keyword evidence="2 6" id="KW-1003">Cell membrane</keyword>
<keyword evidence="9" id="KW-1185">Reference proteome</keyword>
<feature type="transmembrane region" description="Helical" evidence="6">
    <location>
        <begin position="404"/>
        <end position="422"/>
    </location>
</feature>
<evidence type="ECO:0000256" key="3">
    <source>
        <dbReference type="ARBA" id="ARBA00022692"/>
    </source>
</evidence>
<evidence type="ECO:0000256" key="4">
    <source>
        <dbReference type="ARBA" id="ARBA00022989"/>
    </source>
</evidence>
<dbReference type="GO" id="GO:0043025">
    <property type="term" value="C:neuronal cell body"/>
    <property type="evidence" value="ECO:0000318"/>
    <property type="project" value="GO_Central"/>
</dbReference>
<dbReference type="EMBL" id="AAAB01008980">
    <property type="protein sequence ID" value="EAA43542.1"/>
    <property type="molecule type" value="Genomic_DNA"/>
</dbReference>
<dbReference type="OMA" id="CILYHCE"/>
<dbReference type="Proteomes" id="UP000007062">
    <property type="component" value="Chromosome 3R"/>
</dbReference>
<keyword evidence="4 6" id="KW-1133">Transmembrane helix</keyword>
<reference evidence="7" key="5">
    <citation type="submission" date="2011-05" db="EMBL/GenBank/DDBJ databases">
        <authorList>
            <consortium name="VectorBase"/>
        </authorList>
    </citation>
    <scope>NUCLEOTIDE SEQUENCE</scope>
    <source>
        <strain evidence="7">PEST</strain>
    </source>
</reference>
<evidence type="ECO:0000313" key="9">
    <source>
        <dbReference type="Proteomes" id="UP000007062"/>
    </source>
</evidence>
<feature type="transmembrane region" description="Helical" evidence="6">
    <location>
        <begin position="334"/>
        <end position="355"/>
    </location>
</feature>
<name>Q7PK18_ANOGA</name>
<keyword evidence="5 6" id="KW-0472">Membrane</keyword>
<feature type="transmembrane region" description="Helical" evidence="6">
    <location>
        <begin position="305"/>
        <end position="322"/>
    </location>
</feature>
<dbReference type="AlphaFoldDB" id="Q7PK18"/>
<reference evidence="7 9" key="1">
    <citation type="journal article" date="2002" name="Science">
        <title>The genome sequence of the malaria mosquito Anopheles gambiae.</title>
        <authorList>
            <person name="Holt R.A."/>
            <person name="Subramanian G.M."/>
            <person name="Halpern A."/>
            <person name="Sutton G.G."/>
            <person name="Charlab R."/>
            <person name="Nusskern D.R."/>
            <person name="Wincker P."/>
            <person name="Clark A.G."/>
            <person name="Ribeiro J.M."/>
            <person name="Wides R."/>
            <person name="Salzberg S.L."/>
            <person name="Loftus B."/>
            <person name="Yandell M."/>
            <person name="Majoros W.H."/>
            <person name="Rusch D.B."/>
            <person name="Lai Z."/>
            <person name="Kraft C.L."/>
            <person name="Abril J.F."/>
            <person name="Anthouard V."/>
            <person name="Arensburger P."/>
            <person name="Atkinson P.W."/>
            <person name="Baden H."/>
            <person name="de Berardinis V."/>
            <person name="Baldwin D."/>
            <person name="Benes V."/>
            <person name="Biedler J."/>
            <person name="Blass C."/>
            <person name="Bolanos R."/>
            <person name="Boscus D."/>
            <person name="Barnstead M."/>
            <person name="Cai S."/>
            <person name="Center A."/>
            <person name="Chaturverdi K."/>
            <person name="Christophides G.K."/>
            <person name="Chrystal M.A."/>
            <person name="Clamp M."/>
            <person name="Cravchik A."/>
            <person name="Curwen V."/>
            <person name="Dana A."/>
            <person name="Delcher A."/>
            <person name="Dew I."/>
            <person name="Evans C.A."/>
            <person name="Flanigan M."/>
            <person name="Grundschober-Freimoser A."/>
            <person name="Friedli L."/>
            <person name="Gu Z."/>
            <person name="Guan P."/>
            <person name="Guigo R."/>
            <person name="Hillenmeyer M.E."/>
            <person name="Hladun S.L."/>
            <person name="Hogan J.R."/>
            <person name="Hong Y.S."/>
            <person name="Hoover J."/>
            <person name="Jaillon O."/>
            <person name="Ke Z."/>
            <person name="Kodira C."/>
            <person name="Kokoza E."/>
            <person name="Koutsos A."/>
            <person name="Letunic I."/>
            <person name="Levitsky A."/>
            <person name="Liang Y."/>
            <person name="Lin J.J."/>
            <person name="Lobo N.F."/>
            <person name="Lopez J.R."/>
            <person name="Malek J.A."/>
            <person name="McIntosh T.C."/>
            <person name="Meister S."/>
            <person name="Miller J."/>
            <person name="Mobarry C."/>
            <person name="Mongin E."/>
            <person name="Murphy S.D."/>
            <person name="O'Brochta D.A."/>
            <person name="Pfannkoch C."/>
            <person name="Qi R."/>
            <person name="Regier M.A."/>
            <person name="Remington K."/>
            <person name="Shao H."/>
            <person name="Sharakhova M.V."/>
            <person name="Sitter C.D."/>
            <person name="Shetty J."/>
            <person name="Smith T.J."/>
            <person name="Strong R."/>
            <person name="Sun J."/>
            <person name="Thomasova D."/>
            <person name="Ton L.Q."/>
            <person name="Topalis P."/>
            <person name="Tu Z."/>
            <person name="Unger M.F."/>
            <person name="Walenz B."/>
            <person name="Wang A."/>
            <person name="Wang J."/>
            <person name="Wang M."/>
            <person name="Wang X."/>
            <person name="Woodford K.J."/>
            <person name="Wortman J.R."/>
            <person name="Wu M."/>
            <person name="Yao A."/>
            <person name="Zdobnov E.M."/>
            <person name="Zhang H."/>
            <person name="Zhao Q."/>
            <person name="Zhao S."/>
            <person name="Zhu S.C."/>
            <person name="Zhimulev I."/>
            <person name="Coluzzi M."/>
            <person name="della Torre A."/>
            <person name="Roth C.W."/>
            <person name="Louis C."/>
            <person name="Kalush F."/>
            <person name="Mural R.J."/>
            <person name="Myers E.W."/>
            <person name="Adams M.D."/>
            <person name="Smith H.O."/>
            <person name="Broder S."/>
            <person name="Gardner M.J."/>
            <person name="Fraser C.M."/>
            <person name="Birney E."/>
            <person name="Bork P."/>
            <person name="Brey P.T."/>
            <person name="Venter J.C."/>
            <person name="Weissenbach J."/>
            <person name="Kafatos F.C."/>
            <person name="Collins F.H."/>
            <person name="Hoffman S.L."/>
        </authorList>
    </citation>
    <scope>NUCLEOTIDE SEQUENCE [LARGE SCALE GENOMIC DNA]</scope>
    <source>
        <strain evidence="7 9">PEST</strain>
    </source>
</reference>
<evidence type="ECO:0000313" key="7">
    <source>
        <dbReference type="EMBL" id="EAA43542.1"/>
    </source>
</evidence>
<evidence type="ECO:0000256" key="2">
    <source>
        <dbReference type="ARBA" id="ARBA00022475"/>
    </source>
</evidence>
<dbReference type="EnsemblMetazoa" id="AGAP009853-RA">
    <property type="protein sequence ID" value="AGAP009853-PA"/>
    <property type="gene ID" value="AGAP009853"/>
</dbReference>
<organism evidence="7">
    <name type="scientific">Anopheles gambiae</name>
    <name type="common">African malaria mosquito</name>
    <dbReference type="NCBI Taxonomy" id="7165"/>
    <lineage>
        <taxon>Eukaryota</taxon>
        <taxon>Metazoa</taxon>
        <taxon>Ecdysozoa</taxon>
        <taxon>Arthropoda</taxon>
        <taxon>Hexapoda</taxon>
        <taxon>Insecta</taxon>
        <taxon>Pterygota</taxon>
        <taxon>Neoptera</taxon>
        <taxon>Endopterygota</taxon>
        <taxon>Diptera</taxon>
        <taxon>Nematocera</taxon>
        <taxon>Culicoidea</taxon>
        <taxon>Culicidae</taxon>
        <taxon>Anophelinae</taxon>
        <taxon>Anopheles</taxon>
    </lineage>
</organism>
<keyword evidence="6" id="KW-0675">Receptor</keyword>
<feature type="transmembrane region" description="Helical" evidence="6">
    <location>
        <begin position="86"/>
        <end position="106"/>
    </location>
</feature>
<comment type="subcellular location">
    <subcellularLocation>
        <location evidence="1 6">Cell membrane</location>
        <topology evidence="1 6">Multi-pass membrane protein</topology>
    </subcellularLocation>
</comment>
<reference evidence="7" key="2">
    <citation type="submission" date="2002-03" db="EMBL/GenBank/DDBJ databases">
        <authorList>
            <consortium name="The Anopheles Genome Sequencing Consortium"/>
        </authorList>
    </citation>
    <scope>NUCLEOTIDE SEQUENCE</scope>
    <source>
        <strain evidence="7">PEST</strain>
    </source>
</reference>
<feature type="transmembrane region" description="Helical" evidence="6">
    <location>
        <begin position="179"/>
        <end position="200"/>
    </location>
</feature>
<dbReference type="VEuPathDB" id="VectorBase:AGAP009853"/>
<reference evidence="7" key="4">
    <citation type="journal article" date="2007" name="Genome Biol.">
        <title>Update of the Anopheles gambiae PEST genome assembly.</title>
        <authorList>
            <person name="Sharakhova M.V."/>
            <person name="Hammond M.P."/>
            <person name="Lobo N.F."/>
            <person name="Krzywinski J."/>
            <person name="Unger M.F."/>
            <person name="Hillenmeyer M.E."/>
            <person name="Bruggner R.V."/>
            <person name="Birney E."/>
            <person name="Collins F.H."/>
        </authorList>
    </citation>
    <scope>NUCLEOTIDE SEQUENCE</scope>
    <source>
        <strain evidence="7">PEST</strain>
    </source>
</reference>
<keyword evidence="3 6" id="KW-0812">Transmembrane</keyword>
<feature type="transmembrane region" description="Helical" evidence="6">
    <location>
        <begin position="118"/>
        <end position="138"/>
    </location>
</feature>
<evidence type="ECO:0000256" key="1">
    <source>
        <dbReference type="ARBA" id="ARBA00004651"/>
    </source>
</evidence>
<comment type="function">
    <text evidence="6">Gustatory receptor which mediates acceptance or avoidance behavior, depending on its substrates.</text>
</comment>
<evidence type="ECO:0000256" key="6">
    <source>
        <dbReference type="RuleBase" id="RU363108"/>
    </source>
</evidence>
<dbReference type="HOGENOM" id="CLU_621464_0_0_1"/>
<dbReference type="GO" id="GO:0050909">
    <property type="term" value="P:sensory perception of taste"/>
    <property type="evidence" value="ECO:0007669"/>
    <property type="project" value="InterPro"/>
</dbReference>
<evidence type="ECO:0000256" key="5">
    <source>
        <dbReference type="ARBA" id="ARBA00023136"/>
    </source>
</evidence>
<gene>
    <name evidence="7" type="primary">GPRGR5</name>
    <name evidence="7" type="ORF">AgaP_AGAP009853</name>
</gene>
<dbReference type="STRING" id="7165.Q7PK18"/>